<evidence type="ECO:0000313" key="2">
    <source>
        <dbReference type="Proteomes" id="UP000093000"/>
    </source>
</evidence>
<name>A0A1C7MX64_9FUNG</name>
<sequence length="174" mass="19529">MSLLRSRFLFSSIARQPWRRQLTTVVDRELPRPPPPSRKRWIWAGAAGGAVIWAVCLGGALNHQRLSSSVVHGTLFMVRYDPRVMELIGEGIDYASSWPWISGNVNHLKGKIDIGFTVKGITGQTAQVHFVSKRVGQKWQTIQFTVTRESDQKQIDIGNHTLTETGEPQLIGLK</sequence>
<dbReference type="GO" id="GO:0005743">
    <property type="term" value="C:mitochondrial inner membrane"/>
    <property type="evidence" value="ECO:0007669"/>
    <property type="project" value="TreeGrafter"/>
</dbReference>
<dbReference type="InParanoid" id="A0A1C7MX64"/>
<dbReference type="Pfam" id="PF08695">
    <property type="entry name" value="Coa1"/>
    <property type="match status" value="1"/>
</dbReference>
<dbReference type="PANTHER" id="PTHR28523">
    <property type="entry name" value="CYTOCHROME C OXIDASE ASSEMBLY FACTOR 1"/>
    <property type="match status" value="1"/>
</dbReference>
<gene>
    <name evidence="1" type="primary">COA1</name>
    <name evidence="1" type="ORF">A0J61_10550</name>
</gene>
<dbReference type="Proteomes" id="UP000093000">
    <property type="component" value="Unassembled WGS sequence"/>
</dbReference>
<organism evidence="1 2">
    <name type="scientific">Choanephora cucurbitarum</name>
    <dbReference type="NCBI Taxonomy" id="101091"/>
    <lineage>
        <taxon>Eukaryota</taxon>
        <taxon>Fungi</taxon>
        <taxon>Fungi incertae sedis</taxon>
        <taxon>Mucoromycota</taxon>
        <taxon>Mucoromycotina</taxon>
        <taxon>Mucoromycetes</taxon>
        <taxon>Mucorales</taxon>
        <taxon>Mucorineae</taxon>
        <taxon>Choanephoraceae</taxon>
        <taxon>Choanephoroideae</taxon>
        <taxon>Choanephora</taxon>
    </lineage>
</organism>
<dbReference type="InterPro" id="IPR042432">
    <property type="entry name" value="Coa1_fungi"/>
</dbReference>
<protein>
    <submittedName>
        <fullName evidence="1">Cytochrome c oxidase assembly factor 1</fullName>
    </submittedName>
</protein>
<dbReference type="OrthoDB" id="2100652at2759"/>
<dbReference type="EMBL" id="LUGH01001230">
    <property type="protein sequence ID" value="OBZ81403.1"/>
    <property type="molecule type" value="Genomic_DNA"/>
</dbReference>
<comment type="caution">
    <text evidence="1">The sequence shown here is derived from an EMBL/GenBank/DDBJ whole genome shotgun (WGS) entry which is preliminary data.</text>
</comment>
<evidence type="ECO:0000313" key="1">
    <source>
        <dbReference type="EMBL" id="OBZ81403.1"/>
    </source>
</evidence>
<dbReference type="GO" id="GO:0033617">
    <property type="term" value="P:mitochondrial respiratory chain complex IV assembly"/>
    <property type="evidence" value="ECO:0007669"/>
    <property type="project" value="InterPro"/>
</dbReference>
<dbReference type="InterPro" id="IPR014807">
    <property type="entry name" value="Coa1"/>
</dbReference>
<accession>A0A1C7MX64</accession>
<dbReference type="AlphaFoldDB" id="A0A1C7MX64"/>
<keyword evidence="2" id="KW-1185">Reference proteome</keyword>
<dbReference type="STRING" id="101091.A0A1C7MX64"/>
<reference evidence="1 2" key="1">
    <citation type="submission" date="2016-03" db="EMBL/GenBank/DDBJ databases">
        <title>Choanephora cucurbitarum.</title>
        <authorList>
            <person name="Min B."/>
            <person name="Park H."/>
            <person name="Park J.-H."/>
            <person name="Shin H.-D."/>
            <person name="Choi I.-G."/>
        </authorList>
    </citation>
    <scope>NUCLEOTIDE SEQUENCE [LARGE SCALE GENOMIC DNA]</scope>
    <source>
        <strain evidence="1 2">KUS-F28377</strain>
    </source>
</reference>
<proteinExistence type="predicted"/>
<dbReference type="PANTHER" id="PTHR28523:SF1">
    <property type="entry name" value="CYTOCHROME C OXIDASE ASSEMBLY FACTOR 1"/>
    <property type="match status" value="1"/>
</dbReference>